<dbReference type="GO" id="GO:0071111">
    <property type="term" value="F:cyclic-guanylate-specific phosphodiesterase activity"/>
    <property type="evidence" value="ECO:0007669"/>
    <property type="project" value="InterPro"/>
</dbReference>
<proteinExistence type="predicted"/>
<sequence length="675" mass="76540">MRDSAKIALGRVQPKLNHTTVIEWSYNRCTREYECDQQSMDEVFGFQSFEDMLDQMSSEQRENFQQQISEVDLLGGEGHFSCCLASNEIDLVCATMNFEKVNDCVVKGTVTPLMSIAGGGEQAKILETLFDLPNVGVLIADANANILGCNRAFELQMGYRNSDLIGLKTEVFRSSHHSQSFYAEIWNRIEKDGYWSGNLFSRTANGGHQAHHLYAYRLNFQSGRVLFLGFSTDISASLVWMKNRSEQARDWFSFLPTKDQFENKLEHFARESGHQDLNIIMTLRPNFSQNRLVEQQLGFADFITRSRYTKLAGQLTRNVFVVCLQTPRCQWLSTIKLIEVAMKGFFTELKSEMGTMVHDTIVEGQTGVSVLGYDTSSPKKALALAVQTMVSSKVGEGGYFNFYNSTLHTELLKRQHLEAFLQKKIDGELIDVYFQPIVDTYSGKVIKFEALARFHHENSSYTTQEMISVIEDLELIAELDDMVCRIALERWSELQGFYDDDVGLSINRSLNTKLDVLQVLQRSLDLIKSSSVNPELVTLELTESAYFEQDEAHTQALKQIRQEGIKIAIDDFGTGYASFSYLGKGQFDLLKIDRKFVADIHEGSSNYYIVKMITELAHQLGVKVIAEGVEQVQERRILADLEVDYLQGYLFSPAVPVTDLKQTKYCQSLFSLGSG</sequence>
<dbReference type="InterPro" id="IPR000014">
    <property type="entry name" value="PAS"/>
</dbReference>
<keyword evidence="4" id="KW-1185">Reference proteome</keyword>
<evidence type="ECO:0000313" key="4">
    <source>
        <dbReference type="Proteomes" id="UP000092741"/>
    </source>
</evidence>
<accession>A0AAN1CVU7</accession>
<dbReference type="SMART" id="SM00052">
    <property type="entry name" value="EAL"/>
    <property type="match status" value="1"/>
</dbReference>
<protein>
    <submittedName>
        <fullName evidence="3">Diguanylate phosphodiesterase</fullName>
    </submittedName>
</protein>
<dbReference type="Gene3D" id="3.20.20.450">
    <property type="entry name" value="EAL domain"/>
    <property type="match status" value="1"/>
</dbReference>
<gene>
    <name evidence="3" type="ORF">BA890_09455</name>
</gene>
<dbReference type="SMART" id="SM00091">
    <property type="entry name" value="PAS"/>
    <property type="match status" value="1"/>
</dbReference>
<name>A0AAN1CVU7_VIBNA</name>
<dbReference type="GeneID" id="70911909"/>
<dbReference type="CDD" id="cd00130">
    <property type="entry name" value="PAS"/>
    <property type="match status" value="1"/>
</dbReference>
<dbReference type="CDD" id="cd01948">
    <property type="entry name" value="EAL"/>
    <property type="match status" value="1"/>
</dbReference>
<dbReference type="PROSITE" id="PS50883">
    <property type="entry name" value="EAL"/>
    <property type="match status" value="1"/>
</dbReference>
<dbReference type="AlphaFoldDB" id="A0AAN1CVU7"/>
<feature type="domain" description="EAL" evidence="2">
    <location>
        <begin position="414"/>
        <end position="668"/>
    </location>
</feature>
<feature type="domain" description="PAS" evidence="1">
    <location>
        <begin position="122"/>
        <end position="166"/>
    </location>
</feature>
<dbReference type="SUPFAM" id="SSF55785">
    <property type="entry name" value="PYP-like sensor domain (PAS domain)"/>
    <property type="match status" value="1"/>
</dbReference>
<dbReference type="GO" id="GO:0006355">
    <property type="term" value="P:regulation of DNA-templated transcription"/>
    <property type="evidence" value="ECO:0007669"/>
    <property type="project" value="InterPro"/>
</dbReference>
<dbReference type="KEGG" id="vna:PN96_03830"/>
<dbReference type="Pfam" id="PF00563">
    <property type="entry name" value="EAL"/>
    <property type="match status" value="1"/>
</dbReference>
<evidence type="ECO:0000259" key="1">
    <source>
        <dbReference type="PROSITE" id="PS50112"/>
    </source>
</evidence>
<dbReference type="InterPro" id="IPR013767">
    <property type="entry name" value="PAS_fold"/>
</dbReference>
<dbReference type="EMBL" id="CP016345">
    <property type="protein sequence ID" value="ANQ12982.1"/>
    <property type="molecule type" value="Genomic_DNA"/>
</dbReference>
<dbReference type="Pfam" id="PF00989">
    <property type="entry name" value="PAS"/>
    <property type="match status" value="1"/>
</dbReference>
<evidence type="ECO:0000259" key="2">
    <source>
        <dbReference type="PROSITE" id="PS50883"/>
    </source>
</evidence>
<dbReference type="NCBIfam" id="TIGR00229">
    <property type="entry name" value="sensory_box"/>
    <property type="match status" value="1"/>
</dbReference>
<dbReference type="RefSeq" id="WP_020335579.1">
    <property type="nucleotide sequence ID" value="NZ_ATFJ01000037.1"/>
</dbReference>
<dbReference type="SUPFAM" id="SSF141868">
    <property type="entry name" value="EAL domain-like"/>
    <property type="match status" value="1"/>
</dbReference>
<dbReference type="InterPro" id="IPR050706">
    <property type="entry name" value="Cyclic-di-GMP_PDE-like"/>
</dbReference>
<dbReference type="PANTHER" id="PTHR33121:SF79">
    <property type="entry name" value="CYCLIC DI-GMP PHOSPHODIESTERASE PDED-RELATED"/>
    <property type="match status" value="1"/>
</dbReference>
<organism evidence="3 4">
    <name type="scientific">Vibrio natriegens NBRC 15636 = ATCC 14048 = DSM 759</name>
    <dbReference type="NCBI Taxonomy" id="1219067"/>
    <lineage>
        <taxon>Bacteria</taxon>
        <taxon>Pseudomonadati</taxon>
        <taxon>Pseudomonadota</taxon>
        <taxon>Gammaproteobacteria</taxon>
        <taxon>Vibrionales</taxon>
        <taxon>Vibrionaceae</taxon>
        <taxon>Vibrio</taxon>
    </lineage>
</organism>
<dbReference type="InterPro" id="IPR035965">
    <property type="entry name" value="PAS-like_dom_sf"/>
</dbReference>
<dbReference type="PROSITE" id="PS50112">
    <property type="entry name" value="PAS"/>
    <property type="match status" value="1"/>
</dbReference>
<reference evidence="3 4" key="1">
    <citation type="submission" date="2016-07" db="EMBL/GenBank/DDBJ databases">
        <title>Developing Vibrio natriegens as a novel, fast-growing host for biotechnology.</title>
        <authorList>
            <person name="Weinstock M.T."/>
            <person name="Hesek E.D."/>
            <person name="Wilson C.M."/>
            <person name="Gibson D.G."/>
        </authorList>
    </citation>
    <scope>NUCLEOTIDE SEQUENCE [LARGE SCALE GENOMIC DNA]</scope>
    <source>
        <strain evidence="3 4">ATCC 14048</strain>
    </source>
</reference>
<dbReference type="InterPro" id="IPR035919">
    <property type="entry name" value="EAL_sf"/>
</dbReference>
<dbReference type="PANTHER" id="PTHR33121">
    <property type="entry name" value="CYCLIC DI-GMP PHOSPHODIESTERASE PDEF"/>
    <property type="match status" value="1"/>
</dbReference>
<evidence type="ECO:0000313" key="3">
    <source>
        <dbReference type="EMBL" id="ANQ12982.1"/>
    </source>
</evidence>
<dbReference type="InterPro" id="IPR001633">
    <property type="entry name" value="EAL_dom"/>
</dbReference>
<dbReference type="Gene3D" id="3.30.450.20">
    <property type="entry name" value="PAS domain"/>
    <property type="match status" value="1"/>
</dbReference>
<dbReference type="Proteomes" id="UP000092741">
    <property type="component" value="Chromosome 1"/>
</dbReference>